<protein>
    <submittedName>
        <fullName evidence="3">Holin</fullName>
    </submittedName>
</protein>
<keyword evidence="2" id="KW-0812">Transmembrane</keyword>
<evidence type="ECO:0000313" key="3">
    <source>
        <dbReference type="EMBL" id="MFD2093215.1"/>
    </source>
</evidence>
<dbReference type="RefSeq" id="WP_376878530.1">
    <property type="nucleotide sequence ID" value="NZ_JBHUHP010000016.1"/>
</dbReference>
<evidence type="ECO:0000313" key="4">
    <source>
        <dbReference type="Proteomes" id="UP001597402"/>
    </source>
</evidence>
<evidence type="ECO:0000256" key="2">
    <source>
        <dbReference type="SAM" id="Phobius"/>
    </source>
</evidence>
<proteinExistence type="predicted"/>
<dbReference type="EMBL" id="JBHUHP010000016">
    <property type="protein sequence ID" value="MFD2093215.1"/>
    <property type="molecule type" value="Genomic_DNA"/>
</dbReference>
<keyword evidence="2" id="KW-0472">Membrane</keyword>
<keyword evidence="4" id="KW-1185">Reference proteome</keyword>
<comment type="caution">
    <text evidence="3">The sequence shown here is derived from an EMBL/GenBank/DDBJ whole genome shotgun (WGS) entry which is preliminary data.</text>
</comment>
<sequence>MSAQTVFSRAFLIATLERAIRSFAASLASLLTAAGTGLLQTDWGEKLSVAGMAALVTILLAVGGGTFGKGDGPSFTGEEKLDTEKQSAGSPAGDSAVVAAPTVPAPRVPMAHVPQQAGPRESQRVPEPRVS</sequence>
<gene>
    <name evidence="3" type="ORF">ACFSHS_16750</name>
</gene>
<reference evidence="4" key="1">
    <citation type="journal article" date="2019" name="Int. J. Syst. Evol. Microbiol.">
        <title>The Global Catalogue of Microorganisms (GCM) 10K type strain sequencing project: providing services to taxonomists for standard genome sequencing and annotation.</title>
        <authorList>
            <consortium name="The Broad Institute Genomics Platform"/>
            <consortium name="The Broad Institute Genome Sequencing Center for Infectious Disease"/>
            <person name="Wu L."/>
            <person name="Ma J."/>
        </authorList>
    </citation>
    <scope>NUCLEOTIDE SEQUENCE [LARGE SCALE GENOMIC DNA]</scope>
    <source>
        <strain evidence="4">JCM 3338</strain>
    </source>
</reference>
<feature type="compositionally biased region" description="Basic and acidic residues" evidence="1">
    <location>
        <begin position="121"/>
        <end position="131"/>
    </location>
</feature>
<feature type="transmembrane region" description="Helical" evidence="2">
    <location>
        <begin position="48"/>
        <end position="67"/>
    </location>
</feature>
<feature type="region of interest" description="Disordered" evidence="1">
    <location>
        <begin position="67"/>
        <end position="131"/>
    </location>
</feature>
<dbReference type="Pfam" id="PF16945">
    <property type="entry name" value="Phage_r1t_holin"/>
    <property type="match status" value="1"/>
</dbReference>
<dbReference type="InterPro" id="IPR020109">
    <property type="entry name" value="Holin_r1t"/>
</dbReference>
<evidence type="ECO:0000256" key="1">
    <source>
        <dbReference type="SAM" id="MobiDB-lite"/>
    </source>
</evidence>
<name>A0ABW4XCY7_9ACTN</name>
<organism evidence="3 4">
    <name type="scientific">Blastococcus deserti</name>
    <dbReference type="NCBI Taxonomy" id="2259033"/>
    <lineage>
        <taxon>Bacteria</taxon>
        <taxon>Bacillati</taxon>
        <taxon>Actinomycetota</taxon>
        <taxon>Actinomycetes</taxon>
        <taxon>Geodermatophilales</taxon>
        <taxon>Geodermatophilaceae</taxon>
        <taxon>Blastococcus</taxon>
    </lineage>
</organism>
<accession>A0ABW4XCY7</accession>
<keyword evidence="2" id="KW-1133">Transmembrane helix</keyword>
<dbReference type="Proteomes" id="UP001597402">
    <property type="component" value="Unassembled WGS sequence"/>
</dbReference>